<evidence type="ECO:0000313" key="4">
    <source>
        <dbReference type="Proteomes" id="UP001202328"/>
    </source>
</evidence>
<accession>A0AAD4SK98</accession>
<dbReference type="GO" id="GO:0016020">
    <property type="term" value="C:membrane"/>
    <property type="evidence" value="ECO:0007669"/>
    <property type="project" value="TreeGrafter"/>
</dbReference>
<feature type="non-terminal residue" evidence="3">
    <location>
        <position position="670"/>
    </location>
</feature>
<name>A0AAD4SK98_9MAGN</name>
<dbReference type="EMBL" id="JAJJMB010010439">
    <property type="protein sequence ID" value="KAI3908796.1"/>
    <property type="molecule type" value="Genomic_DNA"/>
</dbReference>
<dbReference type="InterPro" id="IPR026961">
    <property type="entry name" value="PGG_dom"/>
</dbReference>
<feature type="transmembrane region" description="Helical" evidence="1">
    <location>
        <begin position="582"/>
        <end position="605"/>
    </location>
</feature>
<dbReference type="Pfam" id="PF13962">
    <property type="entry name" value="PGG"/>
    <property type="match status" value="1"/>
</dbReference>
<dbReference type="InterPro" id="IPR002110">
    <property type="entry name" value="Ankyrin_rpt"/>
</dbReference>
<keyword evidence="1" id="KW-0472">Membrane</keyword>
<evidence type="ECO:0000256" key="1">
    <source>
        <dbReference type="SAM" id="Phobius"/>
    </source>
</evidence>
<feature type="domain" description="PGG" evidence="2">
    <location>
        <begin position="455"/>
        <end position="573"/>
    </location>
</feature>
<keyword evidence="1" id="KW-1133">Transmembrane helix</keyword>
<dbReference type="Pfam" id="PF12796">
    <property type="entry name" value="Ank_2"/>
    <property type="match status" value="1"/>
</dbReference>
<dbReference type="PANTHER" id="PTHR24177:SF365">
    <property type="entry name" value="ANKYRIN REPEAT-CONTAINING PROTEIN NPR4-LIKE ISOFORM X1"/>
    <property type="match status" value="1"/>
</dbReference>
<reference evidence="3" key="1">
    <citation type="submission" date="2022-04" db="EMBL/GenBank/DDBJ databases">
        <title>A functionally conserved STORR gene fusion in Papaver species that diverged 16.8 million years ago.</title>
        <authorList>
            <person name="Catania T."/>
        </authorList>
    </citation>
    <scope>NUCLEOTIDE SEQUENCE</scope>
    <source>
        <strain evidence="3">S-188037</strain>
    </source>
</reference>
<dbReference type="Gene3D" id="1.25.40.20">
    <property type="entry name" value="Ankyrin repeat-containing domain"/>
    <property type="match status" value="2"/>
</dbReference>
<dbReference type="PANTHER" id="PTHR24177">
    <property type="entry name" value="CASKIN"/>
    <property type="match status" value="1"/>
</dbReference>
<dbReference type="InterPro" id="IPR036770">
    <property type="entry name" value="Ankyrin_rpt-contain_sf"/>
</dbReference>
<feature type="transmembrane region" description="Helical" evidence="1">
    <location>
        <begin position="552"/>
        <end position="576"/>
    </location>
</feature>
<dbReference type="Proteomes" id="UP001202328">
    <property type="component" value="Unassembled WGS sequence"/>
</dbReference>
<dbReference type="SUPFAM" id="SSF48403">
    <property type="entry name" value="Ankyrin repeat"/>
    <property type="match status" value="1"/>
</dbReference>
<dbReference type="AlphaFoldDB" id="A0AAD4SK98"/>
<gene>
    <name evidence="3" type="ORF">MKW98_029346</name>
</gene>
<evidence type="ECO:0000259" key="2">
    <source>
        <dbReference type="Pfam" id="PF13962"/>
    </source>
</evidence>
<organism evidence="3 4">
    <name type="scientific">Papaver atlanticum</name>
    <dbReference type="NCBI Taxonomy" id="357466"/>
    <lineage>
        <taxon>Eukaryota</taxon>
        <taxon>Viridiplantae</taxon>
        <taxon>Streptophyta</taxon>
        <taxon>Embryophyta</taxon>
        <taxon>Tracheophyta</taxon>
        <taxon>Spermatophyta</taxon>
        <taxon>Magnoliopsida</taxon>
        <taxon>Ranunculales</taxon>
        <taxon>Papaveraceae</taxon>
        <taxon>Papaveroideae</taxon>
        <taxon>Papaver</taxon>
    </lineage>
</organism>
<protein>
    <recommendedName>
        <fullName evidence="2">PGG domain-containing protein</fullName>
    </recommendedName>
</protein>
<feature type="transmembrane region" description="Helical" evidence="1">
    <location>
        <begin position="504"/>
        <end position="531"/>
    </location>
</feature>
<dbReference type="SMART" id="SM00248">
    <property type="entry name" value="ANK"/>
    <property type="match status" value="4"/>
</dbReference>
<feature type="transmembrane region" description="Helical" evidence="1">
    <location>
        <begin position="464"/>
        <end position="484"/>
    </location>
</feature>
<keyword evidence="4" id="KW-1185">Reference proteome</keyword>
<comment type="caution">
    <text evidence="3">The sequence shown here is derived from an EMBL/GenBank/DDBJ whole genome shotgun (WGS) entry which is preliminary data.</text>
</comment>
<proteinExistence type="predicted"/>
<keyword evidence="1" id="KW-0812">Transmembrane</keyword>
<evidence type="ECO:0000313" key="3">
    <source>
        <dbReference type="EMBL" id="KAI3908796.1"/>
    </source>
</evidence>
<sequence>LEVGYVAEFVRGKHDLLYYAIKDDDLEKTSEYLLSNPEAIKEGIAQDASTALHMALYWNKSTVLVEEIVKLMTPEILEYKTNNEADTALHLSAFRGNTEAVVLLVDKNPRLTQIRNKDRYTPLEVALCFVTAGQTEIVVYLYSVTRDVEPSPFSGHDGARLLCTAIEADFFDMALCIVKRFPGLITEKSIEHKMCGLELLVRKPLAFPSGTKLTWWQNHVYSLIQVNMNTTYTQLDKTEDIQAEAGSEASSTSGKGILMPCLTRVPRIINLYNKKLMHKQATALLVQMFEGIGKNAHTLQAEEVKFFQNNPDIIKVAIKHGIIEVIVEILKQFSSLIWEDISDQSMIEMAIADRNATMVSLICDSGDAVEDKISLVTTTDKDDNTILHHAAKIAPSAILNSISGVALQIQRELQWFKGIESMLPENDKIKRNKKGYTAQTIFTEEHSKLLKEGEDWMKDTSGSCMIVAALIATVAFAAAFTVPGGNISDNDSSKNGTPVFLGNASFTVFAVADAFALFSSITAVLMFLAIYTSRFGEMDFLKSLPQKLIIGLMALFISMAAILVAFCASLFIVVGYRFPRSLILIALFGCVPVALFACLQLPLFYEMVRSTYWGSLFQKHKYIDPRREKKKKVKYINPRAEKKKNKVKESKVSRVKKLIGSFWPQWSKVC</sequence>